<protein>
    <recommendedName>
        <fullName evidence="3">DUF2383 domain-containing protein</fullName>
    </recommendedName>
</protein>
<dbReference type="Proteomes" id="UP000215788">
    <property type="component" value="Unassembled WGS sequence"/>
</dbReference>
<gene>
    <name evidence="1" type="ORF">CJF39_15195</name>
</gene>
<comment type="caution">
    <text evidence="1">The sequence shown here is derived from an EMBL/GenBank/DDBJ whole genome shotgun (WGS) entry which is preliminary data.</text>
</comment>
<sequence length="77" mass="8625">MSRAHIIAVGMINSRFVELLAGNTSAQLHAETSMAIEMAHSLGAIDTSEHRHFVARQDRILERQHQDLMAKLEGFRA</sequence>
<dbReference type="OrthoDB" id="6908571at2"/>
<dbReference type="AlphaFoldDB" id="A0A266N832"/>
<evidence type="ECO:0000313" key="1">
    <source>
        <dbReference type="EMBL" id="OZY58609.1"/>
    </source>
</evidence>
<evidence type="ECO:0008006" key="3">
    <source>
        <dbReference type="Google" id="ProtNLM"/>
    </source>
</evidence>
<organism evidence="1 2">
    <name type="scientific">Pseudomonas lundensis</name>
    <dbReference type="NCBI Taxonomy" id="86185"/>
    <lineage>
        <taxon>Bacteria</taxon>
        <taxon>Pseudomonadati</taxon>
        <taxon>Pseudomonadota</taxon>
        <taxon>Gammaproteobacteria</taxon>
        <taxon>Pseudomonadales</taxon>
        <taxon>Pseudomonadaceae</taxon>
        <taxon>Pseudomonas</taxon>
    </lineage>
</organism>
<dbReference type="RefSeq" id="WP_094994162.1">
    <property type="nucleotide sequence ID" value="NZ_NQKI01000024.1"/>
</dbReference>
<dbReference type="EMBL" id="NQKI01000024">
    <property type="protein sequence ID" value="OZY58609.1"/>
    <property type="molecule type" value="Genomic_DNA"/>
</dbReference>
<reference evidence="1 2" key="1">
    <citation type="submission" date="2017-08" db="EMBL/GenBank/DDBJ databases">
        <title>Genomic and metabolic characterisation of spoilage-associated Pseudomonas species.</title>
        <authorList>
            <person name="Stanborough T."/>
            <person name="Fegan N."/>
            <person name="Powell S.M."/>
            <person name="Singh T."/>
            <person name="Tamplin M.L."/>
            <person name="Chandry P.S."/>
        </authorList>
    </citation>
    <scope>NUCLEOTIDE SEQUENCE [LARGE SCALE GENOMIC DNA]</scope>
    <source>
        <strain evidence="1 2">L1802</strain>
    </source>
</reference>
<proteinExistence type="predicted"/>
<name>A0A266N832_9PSED</name>
<evidence type="ECO:0000313" key="2">
    <source>
        <dbReference type="Proteomes" id="UP000215788"/>
    </source>
</evidence>
<accession>A0A266N832</accession>